<dbReference type="Gene3D" id="3.30.70.100">
    <property type="match status" value="1"/>
</dbReference>
<dbReference type="SUPFAM" id="SSF54909">
    <property type="entry name" value="Dimeric alpha+beta barrel"/>
    <property type="match status" value="1"/>
</dbReference>
<dbReference type="Proteomes" id="UP000297861">
    <property type="component" value="Unassembled WGS sequence"/>
</dbReference>
<reference evidence="2 3" key="1">
    <citation type="submission" date="2019-03" db="EMBL/GenBank/DDBJ databases">
        <title>San Antonio Military Medical Center submission to MRSN (WRAIR), pending publication.</title>
        <authorList>
            <person name="Blyth D.M."/>
            <person name="Mccarthy S.L."/>
            <person name="Schall S.E."/>
            <person name="Stam J.A."/>
            <person name="Ong A.C."/>
            <person name="Mcgann P.T."/>
        </authorList>
    </citation>
    <scope>NUCLEOTIDE SEQUENCE [LARGE SCALE GENOMIC DNA]</scope>
    <source>
        <strain evidence="2 3">MRSN571793</strain>
    </source>
</reference>
<gene>
    <name evidence="2" type="ORF">E2605_01485</name>
</gene>
<evidence type="ECO:0000313" key="3">
    <source>
        <dbReference type="Proteomes" id="UP000297861"/>
    </source>
</evidence>
<evidence type="ECO:0000313" key="2">
    <source>
        <dbReference type="EMBL" id="TFD98786.1"/>
    </source>
</evidence>
<feature type="domain" description="ABM" evidence="1">
    <location>
        <begin position="4"/>
        <end position="93"/>
    </location>
</feature>
<dbReference type="GO" id="GO:0004497">
    <property type="term" value="F:monooxygenase activity"/>
    <property type="evidence" value="ECO:0007669"/>
    <property type="project" value="UniProtKB-KW"/>
</dbReference>
<name>A0A4Y8LE15_9BACT</name>
<dbReference type="Pfam" id="PF03992">
    <property type="entry name" value="ABM"/>
    <property type="match status" value="1"/>
</dbReference>
<dbReference type="InterPro" id="IPR007138">
    <property type="entry name" value="ABM_dom"/>
</dbReference>
<keyword evidence="2" id="KW-0503">Monooxygenase</keyword>
<protein>
    <submittedName>
        <fullName evidence="2">Antibiotic biosynthesis monooxygenase</fullName>
    </submittedName>
</protein>
<sequence length="93" mass="10730">MTKTIVIAKIEIIKGKEAEYLSLVAPLKEMTKTEAGNLTYKLYKEVDNTSEYIAYEEYVNQEAFKQHCSTKLFASFVEQVKPLLAKEMDIQIF</sequence>
<evidence type="ECO:0000259" key="1">
    <source>
        <dbReference type="PROSITE" id="PS51725"/>
    </source>
</evidence>
<dbReference type="STRING" id="1121485.GCA_000426485_01066"/>
<organism evidence="2 3">
    <name type="scientific">Dysgonomonas capnocytophagoides</name>
    <dbReference type="NCBI Taxonomy" id="45254"/>
    <lineage>
        <taxon>Bacteria</taxon>
        <taxon>Pseudomonadati</taxon>
        <taxon>Bacteroidota</taxon>
        <taxon>Bacteroidia</taxon>
        <taxon>Bacteroidales</taxon>
        <taxon>Dysgonomonadaceae</taxon>
        <taxon>Dysgonomonas</taxon>
    </lineage>
</organism>
<proteinExistence type="predicted"/>
<dbReference type="InterPro" id="IPR050744">
    <property type="entry name" value="AI-2_Isomerase_LsrG"/>
</dbReference>
<dbReference type="InterPro" id="IPR011008">
    <property type="entry name" value="Dimeric_a/b-barrel"/>
</dbReference>
<keyword evidence="3" id="KW-1185">Reference proteome</keyword>
<dbReference type="RefSeq" id="WP_134435272.1">
    <property type="nucleotide sequence ID" value="NZ_JAWZLG010000034.1"/>
</dbReference>
<accession>A0A4Y8LE15</accession>
<dbReference type="EMBL" id="SOML01000001">
    <property type="protein sequence ID" value="TFD98786.1"/>
    <property type="molecule type" value="Genomic_DNA"/>
</dbReference>
<dbReference type="PROSITE" id="PS51725">
    <property type="entry name" value="ABM"/>
    <property type="match status" value="1"/>
</dbReference>
<dbReference type="PANTHER" id="PTHR33336:SF15">
    <property type="entry name" value="ABM DOMAIN-CONTAINING PROTEIN"/>
    <property type="match status" value="1"/>
</dbReference>
<dbReference type="AlphaFoldDB" id="A0A4Y8LE15"/>
<comment type="caution">
    <text evidence="2">The sequence shown here is derived from an EMBL/GenBank/DDBJ whole genome shotgun (WGS) entry which is preliminary data.</text>
</comment>
<keyword evidence="2" id="KW-0560">Oxidoreductase</keyword>
<dbReference type="OrthoDB" id="9806189at2"/>
<dbReference type="PANTHER" id="PTHR33336">
    <property type="entry name" value="QUINOL MONOOXYGENASE YGIN-RELATED"/>
    <property type="match status" value="1"/>
</dbReference>